<reference evidence="1" key="2">
    <citation type="journal article" date="2022" name="New Phytol.">
        <title>Evolutionary transition to the ectomycorrhizal habit in the genomes of a hyperdiverse lineage of mushroom-forming fungi.</title>
        <authorList>
            <person name="Looney B."/>
            <person name="Miyauchi S."/>
            <person name="Morin E."/>
            <person name="Drula E."/>
            <person name="Courty P.E."/>
            <person name="Kohler A."/>
            <person name="Kuo A."/>
            <person name="LaButti K."/>
            <person name="Pangilinan J."/>
            <person name="Lipzen A."/>
            <person name="Riley R."/>
            <person name="Andreopoulos W."/>
            <person name="He G."/>
            <person name="Johnson J."/>
            <person name="Nolan M."/>
            <person name="Tritt A."/>
            <person name="Barry K.W."/>
            <person name="Grigoriev I.V."/>
            <person name="Nagy L.G."/>
            <person name="Hibbett D."/>
            <person name="Henrissat B."/>
            <person name="Matheny P.B."/>
            <person name="Labbe J."/>
            <person name="Martin F.M."/>
        </authorList>
    </citation>
    <scope>NUCLEOTIDE SEQUENCE</scope>
    <source>
        <strain evidence="1">FP105234-sp</strain>
    </source>
</reference>
<sequence length="375" mass="41484">MATRTSTSDYIRLSNESISFLPDTIYPTNLEPPNHRSMASLFRRDHGLSAGRRKTLKLLVLSYAPDWILTLVLAAAFLSLDKVSGFKREFSVSDTSLLHPFAEHERVPDWALYIIAIVSPLILQWLIDLATIRSWWDAHNSALGVVLGLSITGSITQLVKITVGRPRPDLISRCRPDAGTVDPPLGLSSVAICHPRTTRMIEDGFRSFPSGHSSLSFAGLGFLAFYIAGKTHLFDKRGHAAKAWLALLPLSGAALVAISRTEDYRHHWQDVFVGSLLGIVVAYFSYRQYYPPLSSELSHRPYAPRIHSGDPILPVHRQSPSNASVETVSNAPPYRDSIDDGNDVELVQGTVRRTEPGPLREVWRQGDEETAAANA</sequence>
<protein>
    <submittedName>
        <fullName evidence="1">PAP2-domain-containing protein</fullName>
    </submittedName>
</protein>
<dbReference type="Proteomes" id="UP000814033">
    <property type="component" value="Unassembled WGS sequence"/>
</dbReference>
<comment type="caution">
    <text evidence="1">The sequence shown here is derived from an EMBL/GenBank/DDBJ whole genome shotgun (WGS) entry which is preliminary data.</text>
</comment>
<evidence type="ECO:0000313" key="2">
    <source>
        <dbReference type="Proteomes" id="UP000814033"/>
    </source>
</evidence>
<name>A0ACB8RS12_9AGAM</name>
<reference evidence="1" key="1">
    <citation type="submission" date="2021-02" db="EMBL/GenBank/DDBJ databases">
        <authorList>
            <consortium name="DOE Joint Genome Institute"/>
            <person name="Ahrendt S."/>
            <person name="Looney B.P."/>
            <person name="Miyauchi S."/>
            <person name="Morin E."/>
            <person name="Drula E."/>
            <person name="Courty P.E."/>
            <person name="Chicoki N."/>
            <person name="Fauchery L."/>
            <person name="Kohler A."/>
            <person name="Kuo A."/>
            <person name="Labutti K."/>
            <person name="Pangilinan J."/>
            <person name="Lipzen A."/>
            <person name="Riley R."/>
            <person name="Andreopoulos W."/>
            <person name="He G."/>
            <person name="Johnson J."/>
            <person name="Barry K.W."/>
            <person name="Grigoriev I.V."/>
            <person name="Nagy L."/>
            <person name="Hibbett D."/>
            <person name="Henrissat B."/>
            <person name="Matheny P.B."/>
            <person name="Labbe J."/>
            <person name="Martin F."/>
        </authorList>
    </citation>
    <scope>NUCLEOTIDE SEQUENCE</scope>
    <source>
        <strain evidence="1">FP105234-sp</strain>
    </source>
</reference>
<keyword evidence="2" id="KW-1185">Reference proteome</keyword>
<organism evidence="1 2">
    <name type="scientific">Auriscalpium vulgare</name>
    <dbReference type="NCBI Taxonomy" id="40419"/>
    <lineage>
        <taxon>Eukaryota</taxon>
        <taxon>Fungi</taxon>
        <taxon>Dikarya</taxon>
        <taxon>Basidiomycota</taxon>
        <taxon>Agaricomycotina</taxon>
        <taxon>Agaricomycetes</taxon>
        <taxon>Russulales</taxon>
        <taxon>Auriscalpiaceae</taxon>
        <taxon>Auriscalpium</taxon>
    </lineage>
</organism>
<gene>
    <name evidence="1" type="ORF">FA95DRAFT_1679565</name>
</gene>
<accession>A0ACB8RS12</accession>
<dbReference type="EMBL" id="MU275919">
    <property type="protein sequence ID" value="KAI0046682.1"/>
    <property type="molecule type" value="Genomic_DNA"/>
</dbReference>
<evidence type="ECO:0000313" key="1">
    <source>
        <dbReference type="EMBL" id="KAI0046682.1"/>
    </source>
</evidence>
<proteinExistence type="predicted"/>